<dbReference type="EMBL" id="ML179334">
    <property type="protein sequence ID" value="THU90489.1"/>
    <property type="molecule type" value="Genomic_DNA"/>
</dbReference>
<dbReference type="AlphaFoldDB" id="A0A4S8LMI9"/>
<proteinExistence type="predicted"/>
<dbReference type="Proteomes" id="UP000297245">
    <property type="component" value="Unassembled WGS sequence"/>
</dbReference>
<keyword evidence="2" id="KW-1185">Reference proteome</keyword>
<protein>
    <recommendedName>
        <fullName evidence="3">BTB domain-containing protein</fullName>
    </recommendedName>
</protein>
<accession>A0A4S8LMI9</accession>
<evidence type="ECO:0000313" key="1">
    <source>
        <dbReference type="EMBL" id="THU90489.1"/>
    </source>
</evidence>
<evidence type="ECO:0008006" key="3">
    <source>
        <dbReference type="Google" id="ProtNLM"/>
    </source>
</evidence>
<reference evidence="1 2" key="1">
    <citation type="journal article" date="2019" name="Nat. Ecol. Evol.">
        <title>Megaphylogeny resolves global patterns of mushroom evolution.</title>
        <authorList>
            <person name="Varga T."/>
            <person name="Krizsan K."/>
            <person name="Foldi C."/>
            <person name="Dima B."/>
            <person name="Sanchez-Garcia M."/>
            <person name="Sanchez-Ramirez S."/>
            <person name="Szollosi G.J."/>
            <person name="Szarkandi J.G."/>
            <person name="Papp V."/>
            <person name="Albert L."/>
            <person name="Andreopoulos W."/>
            <person name="Angelini C."/>
            <person name="Antonin V."/>
            <person name="Barry K.W."/>
            <person name="Bougher N.L."/>
            <person name="Buchanan P."/>
            <person name="Buyck B."/>
            <person name="Bense V."/>
            <person name="Catcheside P."/>
            <person name="Chovatia M."/>
            <person name="Cooper J."/>
            <person name="Damon W."/>
            <person name="Desjardin D."/>
            <person name="Finy P."/>
            <person name="Geml J."/>
            <person name="Haridas S."/>
            <person name="Hughes K."/>
            <person name="Justo A."/>
            <person name="Karasinski D."/>
            <person name="Kautmanova I."/>
            <person name="Kiss B."/>
            <person name="Kocsube S."/>
            <person name="Kotiranta H."/>
            <person name="LaButti K.M."/>
            <person name="Lechner B.E."/>
            <person name="Liimatainen K."/>
            <person name="Lipzen A."/>
            <person name="Lukacs Z."/>
            <person name="Mihaltcheva S."/>
            <person name="Morgado L.N."/>
            <person name="Niskanen T."/>
            <person name="Noordeloos M.E."/>
            <person name="Ohm R.A."/>
            <person name="Ortiz-Santana B."/>
            <person name="Ovrebo C."/>
            <person name="Racz N."/>
            <person name="Riley R."/>
            <person name="Savchenko A."/>
            <person name="Shiryaev A."/>
            <person name="Soop K."/>
            <person name="Spirin V."/>
            <person name="Szebenyi C."/>
            <person name="Tomsovsky M."/>
            <person name="Tulloss R.E."/>
            <person name="Uehling J."/>
            <person name="Grigoriev I.V."/>
            <person name="Vagvolgyi C."/>
            <person name="Papp T."/>
            <person name="Martin F.M."/>
            <person name="Miettinen O."/>
            <person name="Hibbett D.S."/>
            <person name="Nagy L.G."/>
        </authorList>
    </citation>
    <scope>NUCLEOTIDE SEQUENCE [LARGE SCALE GENOMIC DNA]</scope>
    <source>
        <strain evidence="1 2">CBS 962.96</strain>
    </source>
</reference>
<sequence length="394" mass="45046">MFYDTALPDHNAYVISVQNVLFRVNRELVWSFSPKLTTDLDTEMTANTSHGKKNDDVNPLVLEDSHPDEWQAMLWALSVDSSERMAHIETPDQLCRMISLAIIANRYQSVFEPDAMAAIYETCLPEHADLQSRVPSSILNRCTSFDFGYLMELCKRCLSLDDSDFSAYNPLIPRTVSNKGKSKHKVIAVNAWDSSTSSKYPPFYRNLPTMVLRHWIAELLPEARAWAIPLPLPKPKPQLSSEPNSHYPSSLQLVLPRASNVILPYTSMKDLHSPNTVLTVNSIITGDELDLHESSHGRDPHVKCHLERRLLSQRDDGDQLLAANRMQTKKKSVRSDLDRITSVPPIEPRFEDEFFFMYYGAIRAVTLVFAINERTNVKHGVYIDRDRMYECESF</sequence>
<name>A0A4S8LMI9_DENBC</name>
<evidence type="ECO:0000313" key="2">
    <source>
        <dbReference type="Proteomes" id="UP000297245"/>
    </source>
</evidence>
<dbReference type="OrthoDB" id="10664977at2759"/>
<organism evidence="1 2">
    <name type="scientific">Dendrothele bispora (strain CBS 962.96)</name>
    <dbReference type="NCBI Taxonomy" id="1314807"/>
    <lineage>
        <taxon>Eukaryota</taxon>
        <taxon>Fungi</taxon>
        <taxon>Dikarya</taxon>
        <taxon>Basidiomycota</taxon>
        <taxon>Agaricomycotina</taxon>
        <taxon>Agaricomycetes</taxon>
        <taxon>Agaricomycetidae</taxon>
        <taxon>Agaricales</taxon>
        <taxon>Agaricales incertae sedis</taxon>
        <taxon>Dendrothele</taxon>
    </lineage>
</organism>
<gene>
    <name evidence="1" type="ORF">K435DRAFT_864283</name>
</gene>